<dbReference type="SMART" id="SM00347">
    <property type="entry name" value="HTH_MARR"/>
    <property type="match status" value="1"/>
</dbReference>
<organism evidence="5 6">
    <name type="scientific">Proteiniclasticum aestuarii</name>
    <dbReference type="NCBI Taxonomy" id="2817862"/>
    <lineage>
        <taxon>Bacteria</taxon>
        <taxon>Bacillati</taxon>
        <taxon>Bacillota</taxon>
        <taxon>Clostridia</taxon>
        <taxon>Eubacteriales</taxon>
        <taxon>Clostridiaceae</taxon>
        <taxon>Proteiniclasticum</taxon>
    </lineage>
</organism>
<proteinExistence type="predicted"/>
<evidence type="ECO:0000259" key="4">
    <source>
        <dbReference type="PROSITE" id="PS50995"/>
    </source>
</evidence>
<sequence length="148" mass="17005">MGKREKMQDAGENILGMTILMHSKFVNFHTISKTCEVPQSYVRVLFILKKFREMTMSEMAKIMVISKPNLTPVIDRLILDGYVERKPGPKDRRKLVISLTDAGRAYLEEVEQKVKGHTADKLESLSEEDLTDLKNASQKIIEIIRKLK</sequence>
<dbReference type="SUPFAM" id="SSF46785">
    <property type="entry name" value="Winged helix' DNA-binding domain"/>
    <property type="match status" value="1"/>
</dbReference>
<dbReference type="Pfam" id="PF01047">
    <property type="entry name" value="MarR"/>
    <property type="match status" value="1"/>
</dbReference>
<dbReference type="InterPro" id="IPR000835">
    <property type="entry name" value="HTH_MarR-typ"/>
</dbReference>
<keyword evidence="1" id="KW-0805">Transcription regulation</keyword>
<dbReference type="Proteomes" id="UP000664218">
    <property type="component" value="Unassembled WGS sequence"/>
</dbReference>
<gene>
    <name evidence="5" type="ORF">J3A84_07960</name>
</gene>
<feature type="domain" description="HTH marR-type" evidence="4">
    <location>
        <begin position="1"/>
        <end position="142"/>
    </location>
</feature>
<evidence type="ECO:0000256" key="2">
    <source>
        <dbReference type="ARBA" id="ARBA00023125"/>
    </source>
</evidence>
<dbReference type="InterPro" id="IPR036388">
    <property type="entry name" value="WH-like_DNA-bd_sf"/>
</dbReference>
<dbReference type="PANTHER" id="PTHR42756">
    <property type="entry name" value="TRANSCRIPTIONAL REGULATOR, MARR"/>
    <property type="match status" value="1"/>
</dbReference>
<dbReference type="AlphaFoldDB" id="A0A939KJE3"/>
<dbReference type="GO" id="GO:0003700">
    <property type="term" value="F:DNA-binding transcription factor activity"/>
    <property type="evidence" value="ECO:0007669"/>
    <property type="project" value="InterPro"/>
</dbReference>
<name>A0A939KJE3_9CLOT</name>
<dbReference type="PANTHER" id="PTHR42756:SF1">
    <property type="entry name" value="TRANSCRIPTIONAL REPRESSOR OF EMRAB OPERON"/>
    <property type="match status" value="1"/>
</dbReference>
<dbReference type="PROSITE" id="PS50995">
    <property type="entry name" value="HTH_MARR_2"/>
    <property type="match status" value="1"/>
</dbReference>
<evidence type="ECO:0000256" key="1">
    <source>
        <dbReference type="ARBA" id="ARBA00023015"/>
    </source>
</evidence>
<evidence type="ECO:0000313" key="5">
    <source>
        <dbReference type="EMBL" id="MBO1264961.1"/>
    </source>
</evidence>
<keyword evidence="6" id="KW-1185">Reference proteome</keyword>
<evidence type="ECO:0000256" key="3">
    <source>
        <dbReference type="ARBA" id="ARBA00023163"/>
    </source>
</evidence>
<dbReference type="GO" id="GO:0003677">
    <property type="term" value="F:DNA binding"/>
    <property type="evidence" value="ECO:0007669"/>
    <property type="project" value="UniProtKB-KW"/>
</dbReference>
<comment type="caution">
    <text evidence="5">The sequence shown here is derived from an EMBL/GenBank/DDBJ whole genome shotgun (WGS) entry which is preliminary data.</text>
</comment>
<dbReference type="EMBL" id="JAFNJU010000005">
    <property type="protein sequence ID" value="MBO1264961.1"/>
    <property type="molecule type" value="Genomic_DNA"/>
</dbReference>
<keyword evidence="2" id="KW-0238">DNA-binding</keyword>
<evidence type="ECO:0000313" key="6">
    <source>
        <dbReference type="Proteomes" id="UP000664218"/>
    </source>
</evidence>
<accession>A0A939KJE3</accession>
<dbReference type="InterPro" id="IPR036390">
    <property type="entry name" value="WH_DNA-bd_sf"/>
</dbReference>
<protein>
    <submittedName>
        <fullName evidence="5">MarR family transcriptional regulator</fullName>
    </submittedName>
</protein>
<keyword evidence="3" id="KW-0804">Transcription</keyword>
<dbReference type="RefSeq" id="WP_207599480.1">
    <property type="nucleotide sequence ID" value="NZ_JAFNJU010000005.1"/>
</dbReference>
<reference evidence="5" key="1">
    <citation type="submission" date="2021-03" db="EMBL/GenBank/DDBJ databases">
        <title>Proteiniclasticum marinus sp. nov., isolated from tidal flat sediment.</title>
        <authorList>
            <person name="Namirimu T."/>
            <person name="Yang J.-A."/>
            <person name="Yang S.-H."/>
            <person name="Kim Y.-J."/>
            <person name="Kwon K.K."/>
        </authorList>
    </citation>
    <scope>NUCLEOTIDE SEQUENCE</scope>
    <source>
        <strain evidence="5">SCR006</strain>
    </source>
</reference>
<dbReference type="PRINTS" id="PR00598">
    <property type="entry name" value="HTHMARR"/>
</dbReference>
<dbReference type="Gene3D" id="1.10.10.10">
    <property type="entry name" value="Winged helix-like DNA-binding domain superfamily/Winged helix DNA-binding domain"/>
    <property type="match status" value="1"/>
</dbReference>